<feature type="transmembrane region" description="Helical" evidence="1">
    <location>
        <begin position="15"/>
        <end position="34"/>
    </location>
</feature>
<evidence type="ECO:0008006" key="4">
    <source>
        <dbReference type="Google" id="ProtNLM"/>
    </source>
</evidence>
<feature type="transmembrane region" description="Helical" evidence="1">
    <location>
        <begin position="54"/>
        <end position="72"/>
    </location>
</feature>
<dbReference type="AlphaFoldDB" id="A0A365P1A9"/>
<evidence type="ECO:0000313" key="3">
    <source>
        <dbReference type="Proteomes" id="UP000253319"/>
    </source>
</evidence>
<keyword evidence="3" id="KW-1185">Reference proteome</keyword>
<keyword evidence="1" id="KW-0812">Transmembrane</keyword>
<proteinExistence type="predicted"/>
<evidence type="ECO:0000256" key="1">
    <source>
        <dbReference type="SAM" id="Phobius"/>
    </source>
</evidence>
<keyword evidence="1" id="KW-0472">Membrane</keyword>
<dbReference type="OrthoDB" id="9896196at2"/>
<sequence>MIKEIWNYIRVHKTINLLNLLIVIILFVPFTYSLNNTSETEKLFWVPNFIFKELELVIFYISLVIFTVGFQVSKRTINKKIFILFNLVICFFFFLHGIILLIFPILDFAVGLGSALSIIIFPLSLIIFKSKNYMQIDITNKYIN</sequence>
<dbReference type="Proteomes" id="UP000253319">
    <property type="component" value="Unassembled WGS sequence"/>
</dbReference>
<gene>
    <name evidence="2" type="ORF">DPN68_07440</name>
</gene>
<evidence type="ECO:0000313" key="2">
    <source>
        <dbReference type="EMBL" id="RBA28258.1"/>
    </source>
</evidence>
<name>A0A365P1A9_9FLAO</name>
<protein>
    <recommendedName>
        <fullName evidence="4">DUF4293 domain-containing protein</fullName>
    </recommendedName>
</protein>
<accession>A0A365P1A9</accession>
<dbReference type="RefSeq" id="WP_113989024.1">
    <property type="nucleotide sequence ID" value="NZ_QLST01000008.1"/>
</dbReference>
<reference evidence="2 3" key="1">
    <citation type="submission" date="2018-06" db="EMBL/GenBank/DDBJ databases">
        <title>Flavobacterium tibetense sp. nov., isolated from a wetland YonghuCo on Tibetan Plateau.</title>
        <authorList>
            <person name="Xing P."/>
            <person name="Phurbu D."/>
            <person name="Lu H."/>
        </authorList>
    </citation>
    <scope>NUCLEOTIDE SEQUENCE [LARGE SCALE GENOMIC DNA]</scope>
    <source>
        <strain evidence="2 3">YH5</strain>
    </source>
</reference>
<feature type="transmembrane region" description="Helical" evidence="1">
    <location>
        <begin position="108"/>
        <end position="128"/>
    </location>
</feature>
<dbReference type="EMBL" id="QLST01000008">
    <property type="protein sequence ID" value="RBA28258.1"/>
    <property type="molecule type" value="Genomic_DNA"/>
</dbReference>
<comment type="caution">
    <text evidence="2">The sequence shown here is derived from an EMBL/GenBank/DDBJ whole genome shotgun (WGS) entry which is preliminary data.</text>
</comment>
<organism evidence="2 3">
    <name type="scientific">Flavobacterium tibetense</name>
    <dbReference type="NCBI Taxonomy" id="2233533"/>
    <lineage>
        <taxon>Bacteria</taxon>
        <taxon>Pseudomonadati</taxon>
        <taxon>Bacteroidota</taxon>
        <taxon>Flavobacteriia</taxon>
        <taxon>Flavobacteriales</taxon>
        <taxon>Flavobacteriaceae</taxon>
        <taxon>Flavobacterium</taxon>
    </lineage>
</organism>
<keyword evidence="1" id="KW-1133">Transmembrane helix</keyword>
<feature type="transmembrane region" description="Helical" evidence="1">
    <location>
        <begin position="81"/>
        <end position="102"/>
    </location>
</feature>